<evidence type="ECO:0000256" key="4">
    <source>
        <dbReference type="SAM" id="MobiDB-lite"/>
    </source>
</evidence>
<evidence type="ECO:0000256" key="1">
    <source>
        <dbReference type="ARBA" id="ARBA00006640"/>
    </source>
</evidence>
<comment type="similarity">
    <text evidence="1">Belongs to the bacterial ribosomal protein bS21 family.</text>
</comment>
<dbReference type="InParanoid" id="F0XAQ8"/>
<dbReference type="GeneID" id="25976932"/>
<accession>F0XAQ8</accession>
<keyword evidence="6" id="KW-1185">Reference proteome</keyword>
<evidence type="ECO:0000313" key="5">
    <source>
        <dbReference type="EMBL" id="EFX05724.1"/>
    </source>
</evidence>
<dbReference type="STRING" id="655863.F0XAQ8"/>
<dbReference type="Pfam" id="PF01165">
    <property type="entry name" value="Ribosomal_S21"/>
    <property type="match status" value="1"/>
</dbReference>
<protein>
    <recommendedName>
        <fullName evidence="7">Ribosomal protein S21</fullName>
    </recommendedName>
</protein>
<keyword evidence="3" id="KW-0687">Ribonucleoprotein</keyword>
<evidence type="ECO:0008006" key="7">
    <source>
        <dbReference type="Google" id="ProtNLM"/>
    </source>
</evidence>
<evidence type="ECO:0000313" key="6">
    <source>
        <dbReference type="Proteomes" id="UP000007796"/>
    </source>
</evidence>
<proteinExistence type="inferred from homology"/>
<dbReference type="GO" id="GO:0003735">
    <property type="term" value="F:structural constituent of ribosome"/>
    <property type="evidence" value="ECO:0007669"/>
    <property type="project" value="InterPro"/>
</dbReference>
<sequence length="201" mass="22833">MEARRVAQLALCRPAATPATILSRFLAAAAATPLSRSATILARPFSTTGRRLDKKLPSSPAAWPPQRPAQTPQTPQTAKNSSDPLKDLYSSDNPAQWAMWSSDDFYKRHMASKPRGPKLQLRPSTGRTVHVGGNVDQARAFQLVNINCRRNGVAADFYRQRFHERPGLKRKRLRSERWRRRFRESFKATVERVKELAKQGW</sequence>
<feature type="region of interest" description="Disordered" evidence="4">
    <location>
        <begin position="45"/>
        <end position="88"/>
    </location>
</feature>
<name>F0XAQ8_GROCL</name>
<dbReference type="GO" id="GO:0005763">
    <property type="term" value="C:mitochondrial small ribosomal subunit"/>
    <property type="evidence" value="ECO:0007669"/>
    <property type="project" value="TreeGrafter"/>
</dbReference>
<dbReference type="GO" id="GO:0070124">
    <property type="term" value="P:mitochondrial translational initiation"/>
    <property type="evidence" value="ECO:0007669"/>
    <property type="project" value="TreeGrafter"/>
</dbReference>
<dbReference type="OrthoDB" id="2501249at2759"/>
<dbReference type="Proteomes" id="UP000007796">
    <property type="component" value="Unassembled WGS sequence"/>
</dbReference>
<feature type="compositionally biased region" description="Low complexity" evidence="4">
    <location>
        <begin position="68"/>
        <end position="78"/>
    </location>
</feature>
<dbReference type="EMBL" id="GL629735">
    <property type="protein sequence ID" value="EFX05724.1"/>
    <property type="molecule type" value="Genomic_DNA"/>
</dbReference>
<evidence type="ECO:0000256" key="3">
    <source>
        <dbReference type="ARBA" id="ARBA00023274"/>
    </source>
</evidence>
<dbReference type="AlphaFoldDB" id="F0XAQ8"/>
<dbReference type="InterPro" id="IPR001911">
    <property type="entry name" value="Ribosomal_bS21"/>
</dbReference>
<dbReference type="PANTHER" id="PTHR41237">
    <property type="entry name" value="37S RIBOSOMAL PROTEIN MRP21, MITOCHONDRIAL"/>
    <property type="match status" value="1"/>
</dbReference>
<dbReference type="InterPro" id="IPR052837">
    <property type="entry name" value="Mitoribosomal_bS21"/>
</dbReference>
<evidence type="ECO:0000256" key="2">
    <source>
        <dbReference type="ARBA" id="ARBA00022980"/>
    </source>
</evidence>
<keyword evidence="2" id="KW-0689">Ribosomal protein</keyword>
<reference evidence="5 6" key="1">
    <citation type="journal article" date="2011" name="Proc. Natl. Acad. Sci. U.S.A.">
        <title>Genome and transcriptome analyses of the mountain pine beetle-fungal symbiont Grosmannia clavigera, a lodgepole pine pathogen.</title>
        <authorList>
            <person name="DiGuistini S."/>
            <person name="Wang Y."/>
            <person name="Liao N.Y."/>
            <person name="Taylor G."/>
            <person name="Tanguay P."/>
            <person name="Feau N."/>
            <person name="Henrissat B."/>
            <person name="Chan S.K."/>
            <person name="Hesse-Orce U."/>
            <person name="Alamouti S.M."/>
            <person name="Tsui C.K.M."/>
            <person name="Docking R.T."/>
            <person name="Levasseur A."/>
            <person name="Haridas S."/>
            <person name="Robertson G."/>
            <person name="Birol I."/>
            <person name="Holt R.A."/>
            <person name="Marra M.A."/>
            <person name="Hamelin R.C."/>
            <person name="Hirst M."/>
            <person name="Jones S.J.M."/>
            <person name="Bohlmann J."/>
            <person name="Breuil C."/>
        </authorList>
    </citation>
    <scope>NUCLEOTIDE SEQUENCE [LARGE SCALE GENOMIC DNA]</scope>
    <source>
        <strain evidence="6">kw1407 / UAMH 11150</strain>
    </source>
</reference>
<organism evidence="6">
    <name type="scientific">Grosmannia clavigera (strain kw1407 / UAMH 11150)</name>
    <name type="common">Blue stain fungus</name>
    <name type="synonym">Graphiocladiella clavigera</name>
    <dbReference type="NCBI Taxonomy" id="655863"/>
    <lineage>
        <taxon>Eukaryota</taxon>
        <taxon>Fungi</taxon>
        <taxon>Dikarya</taxon>
        <taxon>Ascomycota</taxon>
        <taxon>Pezizomycotina</taxon>
        <taxon>Sordariomycetes</taxon>
        <taxon>Sordariomycetidae</taxon>
        <taxon>Ophiostomatales</taxon>
        <taxon>Ophiostomataceae</taxon>
        <taxon>Leptographium</taxon>
    </lineage>
</organism>
<dbReference type="FunCoup" id="F0XAQ8">
    <property type="interactions" value="65"/>
</dbReference>
<dbReference type="eggNOG" id="ENOG502SYGP">
    <property type="taxonomic scope" value="Eukaryota"/>
</dbReference>
<gene>
    <name evidence="5" type="ORF">CMQ_3793</name>
</gene>
<dbReference type="HOGENOM" id="CLU_081623_1_0_1"/>
<dbReference type="PANTHER" id="PTHR41237:SF1">
    <property type="entry name" value="SMALL RIBOSOMAL SUBUNIT PROTEIN BS21M"/>
    <property type="match status" value="1"/>
</dbReference>
<dbReference type="RefSeq" id="XP_014175206.1">
    <property type="nucleotide sequence ID" value="XM_014319731.1"/>
</dbReference>